<sequence>MKKSASSTVKLREAEMKAALQLSGDSCSSSVQGSMKNMEEESTRLPANAKKKTKFRSISSLYLQCTKRLSPVEDEYNWNHPAGSNMNISTKEDSSIRTNKNNVGRKRKWRENQKGKGKKDVTTSSTSKIAKILNYPEVNSDGEIVDKTGYVSKQKFRSMVDIYEATKPVMNMKKN</sequence>
<feature type="region of interest" description="Disordered" evidence="1">
    <location>
        <begin position="22"/>
        <end position="51"/>
    </location>
</feature>
<dbReference type="Gramene" id="OIT07638">
    <property type="protein sequence ID" value="OIT07638"/>
    <property type="gene ID" value="A4A49_03104"/>
</dbReference>
<evidence type="ECO:0000313" key="2">
    <source>
        <dbReference type="EMBL" id="OIT07638.1"/>
    </source>
</evidence>
<gene>
    <name evidence="2" type="ORF">A4A49_03104</name>
</gene>
<protein>
    <submittedName>
        <fullName evidence="2">Uncharacterized protein</fullName>
    </submittedName>
</protein>
<name>A0A1J6IS28_NICAT</name>
<dbReference type="Proteomes" id="UP000187609">
    <property type="component" value="Unassembled WGS sequence"/>
</dbReference>
<keyword evidence="3" id="KW-1185">Reference proteome</keyword>
<feature type="compositionally biased region" description="Basic and acidic residues" evidence="1">
    <location>
        <begin position="110"/>
        <end position="121"/>
    </location>
</feature>
<dbReference type="EMBL" id="MJEQ01037183">
    <property type="protein sequence ID" value="OIT07638.1"/>
    <property type="molecule type" value="Genomic_DNA"/>
</dbReference>
<comment type="caution">
    <text evidence="2">The sequence shown here is derived from an EMBL/GenBank/DDBJ whole genome shotgun (WGS) entry which is preliminary data.</text>
</comment>
<reference evidence="2" key="1">
    <citation type="submission" date="2016-11" db="EMBL/GenBank/DDBJ databases">
        <title>The genome of Nicotiana attenuata.</title>
        <authorList>
            <person name="Xu S."/>
            <person name="Brockmoeller T."/>
            <person name="Gaquerel E."/>
            <person name="Navarro A."/>
            <person name="Kuhl H."/>
            <person name="Gase K."/>
            <person name="Ling Z."/>
            <person name="Zhou W."/>
            <person name="Kreitzer C."/>
            <person name="Stanke M."/>
            <person name="Tang H."/>
            <person name="Lyons E."/>
            <person name="Pandey P."/>
            <person name="Pandey S.P."/>
            <person name="Timmermann B."/>
            <person name="Baldwin I.T."/>
        </authorList>
    </citation>
    <scope>NUCLEOTIDE SEQUENCE [LARGE SCALE GENOMIC DNA]</scope>
    <source>
        <strain evidence="2">UT</strain>
    </source>
</reference>
<organism evidence="2 3">
    <name type="scientific">Nicotiana attenuata</name>
    <name type="common">Coyote tobacco</name>
    <dbReference type="NCBI Taxonomy" id="49451"/>
    <lineage>
        <taxon>Eukaryota</taxon>
        <taxon>Viridiplantae</taxon>
        <taxon>Streptophyta</taxon>
        <taxon>Embryophyta</taxon>
        <taxon>Tracheophyta</taxon>
        <taxon>Spermatophyta</taxon>
        <taxon>Magnoliopsida</taxon>
        <taxon>eudicotyledons</taxon>
        <taxon>Gunneridae</taxon>
        <taxon>Pentapetalae</taxon>
        <taxon>asterids</taxon>
        <taxon>lamiids</taxon>
        <taxon>Solanales</taxon>
        <taxon>Solanaceae</taxon>
        <taxon>Nicotianoideae</taxon>
        <taxon>Nicotianeae</taxon>
        <taxon>Nicotiana</taxon>
    </lineage>
</organism>
<evidence type="ECO:0000313" key="3">
    <source>
        <dbReference type="Proteomes" id="UP000187609"/>
    </source>
</evidence>
<proteinExistence type="predicted"/>
<evidence type="ECO:0000256" key="1">
    <source>
        <dbReference type="SAM" id="MobiDB-lite"/>
    </source>
</evidence>
<dbReference type="AlphaFoldDB" id="A0A1J6IS28"/>
<feature type="region of interest" description="Disordered" evidence="1">
    <location>
        <begin position="74"/>
        <end position="124"/>
    </location>
</feature>
<accession>A0A1J6IS28</accession>
<feature type="compositionally biased region" description="Low complexity" evidence="1">
    <location>
        <begin position="22"/>
        <end position="34"/>
    </location>
</feature>